<accession>A0A7J6RUW7</accession>
<dbReference type="EMBL" id="JABANM010019447">
    <property type="protein sequence ID" value="KAF4724457.1"/>
    <property type="molecule type" value="Genomic_DNA"/>
</dbReference>
<evidence type="ECO:0000313" key="1">
    <source>
        <dbReference type="EMBL" id="KAF4724457.1"/>
    </source>
</evidence>
<protein>
    <submittedName>
        <fullName evidence="1">Uncharacterized protein</fullName>
    </submittedName>
</protein>
<dbReference type="AlphaFoldDB" id="A0A7J6RUW7"/>
<sequence>IQEELVQLINDHYSEFIGLSTKMEDVSRKTDRLRPPLSAALESSTASTATVKGMVDEAEALMKEKEKIRRERSVS</sequence>
<name>A0A7J6RUW7_PEROL</name>
<proteinExistence type="predicted"/>
<feature type="non-terminal residue" evidence="1">
    <location>
        <position position="1"/>
    </location>
</feature>
<evidence type="ECO:0000313" key="2">
    <source>
        <dbReference type="Proteomes" id="UP000574390"/>
    </source>
</evidence>
<dbReference type="Proteomes" id="UP000574390">
    <property type="component" value="Unassembled WGS sequence"/>
</dbReference>
<organism evidence="1 2">
    <name type="scientific">Perkinsus olseni</name>
    <name type="common">Perkinsus atlanticus</name>
    <dbReference type="NCBI Taxonomy" id="32597"/>
    <lineage>
        <taxon>Eukaryota</taxon>
        <taxon>Sar</taxon>
        <taxon>Alveolata</taxon>
        <taxon>Perkinsozoa</taxon>
        <taxon>Perkinsea</taxon>
        <taxon>Perkinsida</taxon>
        <taxon>Perkinsidae</taxon>
        <taxon>Perkinsus</taxon>
    </lineage>
</organism>
<comment type="caution">
    <text evidence="1">The sequence shown here is derived from an EMBL/GenBank/DDBJ whole genome shotgun (WGS) entry which is preliminary data.</text>
</comment>
<reference evidence="1 2" key="1">
    <citation type="submission" date="2020-04" db="EMBL/GenBank/DDBJ databases">
        <title>Perkinsus olseni comparative genomics.</title>
        <authorList>
            <person name="Bogema D.R."/>
        </authorList>
    </citation>
    <scope>NUCLEOTIDE SEQUENCE [LARGE SCALE GENOMIC DNA]</scope>
    <source>
        <strain evidence="1">ATCC PRA-205</strain>
    </source>
</reference>
<gene>
    <name evidence="1" type="ORF">FOZ62_015219</name>
</gene>